<dbReference type="Gene3D" id="1.10.3330.10">
    <property type="entry name" value="Oxo-4-hydroxy-4-carboxy-5-ureidoimidazoline decarboxylase"/>
    <property type="match status" value="1"/>
</dbReference>
<dbReference type="SUPFAM" id="SSF158694">
    <property type="entry name" value="UraD-Like"/>
    <property type="match status" value="1"/>
</dbReference>
<dbReference type="InterPro" id="IPR036778">
    <property type="entry name" value="OHCU_decarboxylase_sf"/>
</dbReference>
<feature type="domain" description="Oxo-4-hydroxy-4-carboxy-5-ureidoimidazoline decarboxylase" evidence="3">
    <location>
        <begin position="65"/>
        <end position="150"/>
    </location>
</feature>
<dbReference type="Pfam" id="PF09349">
    <property type="entry name" value="OHCU_decarbox"/>
    <property type="match status" value="1"/>
</dbReference>
<dbReference type="InterPro" id="IPR018020">
    <property type="entry name" value="OHCU_decarboxylase"/>
</dbReference>
<feature type="region of interest" description="Disordered" evidence="2">
    <location>
        <begin position="156"/>
        <end position="182"/>
    </location>
</feature>
<dbReference type="AlphaFoldDB" id="A0A370B2V2"/>
<comment type="caution">
    <text evidence="4">The sequence shown here is derived from an EMBL/GenBank/DDBJ whole genome shotgun (WGS) entry which is preliminary data.</text>
</comment>
<keyword evidence="5" id="KW-1185">Reference proteome</keyword>
<dbReference type="InterPro" id="IPR018247">
    <property type="entry name" value="EF_Hand_1_Ca_BS"/>
</dbReference>
<dbReference type="Proteomes" id="UP000253741">
    <property type="component" value="Unassembled WGS sequence"/>
</dbReference>
<keyword evidence="4" id="KW-0456">Lyase</keyword>
<evidence type="ECO:0000313" key="4">
    <source>
        <dbReference type="EMBL" id="RDG34699.1"/>
    </source>
</evidence>
<evidence type="ECO:0000256" key="2">
    <source>
        <dbReference type="SAM" id="MobiDB-lite"/>
    </source>
</evidence>
<name>A0A370B2V2_9ACTN</name>
<dbReference type="NCBIfam" id="NF010372">
    <property type="entry name" value="PRK13798.1"/>
    <property type="match status" value="1"/>
</dbReference>
<dbReference type="EC" id="4.1.1.97" evidence="4"/>
<organism evidence="4 5">
    <name type="scientific">Streptomyces corynorhini</name>
    <dbReference type="NCBI Taxonomy" id="2282652"/>
    <lineage>
        <taxon>Bacteria</taxon>
        <taxon>Bacillati</taxon>
        <taxon>Actinomycetota</taxon>
        <taxon>Actinomycetes</taxon>
        <taxon>Kitasatosporales</taxon>
        <taxon>Streptomycetaceae</taxon>
        <taxon>Streptomyces</taxon>
    </lineage>
</organism>
<dbReference type="GO" id="GO:0006144">
    <property type="term" value="P:purine nucleobase metabolic process"/>
    <property type="evidence" value="ECO:0007669"/>
    <property type="project" value="UniProtKB-KW"/>
</dbReference>
<dbReference type="EMBL" id="QQNA01000286">
    <property type="protein sequence ID" value="RDG34699.1"/>
    <property type="molecule type" value="Genomic_DNA"/>
</dbReference>
<gene>
    <name evidence="4" type="ORF">DVH02_29260</name>
</gene>
<protein>
    <submittedName>
        <fullName evidence="4">2-oxo-4-hydroxy-4-carboxy-5-ureidoimidazoline decarboxylase</fullName>
        <ecNumber evidence="4">4.1.1.97</ecNumber>
    </submittedName>
</protein>
<dbReference type="GO" id="GO:0051997">
    <property type="term" value="F:2-oxo-4-hydroxy-4-carboxy-5-ureidoimidazoline decarboxylase activity"/>
    <property type="evidence" value="ECO:0007669"/>
    <property type="project" value="UniProtKB-EC"/>
</dbReference>
<sequence>MAGPPPGLRRFNTAPRAALEPALLGCLGSSRWVRRIAATRPYPDLDALLAASDEAGYDLAFSDLAEALAAETPTVAPPAAPPAAATALRAGYAAYESRFGHAFVIGLDDRRPGECLDHVLAAIRTRLGHDPDHERSVSADELRRLARSRLVRLVEDPPRLVGRQPGPGAVSPGCPDSPSVAV</sequence>
<evidence type="ECO:0000259" key="3">
    <source>
        <dbReference type="Pfam" id="PF09349"/>
    </source>
</evidence>
<proteinExistence type="predicted"/>
<accession>A0A370B2V2</accession>
<evidence type="ECO:0000256" key="1">
    <source>
        <dbReference type="ARBA" id="ARBA00022631"/>
    </source>
</evidence>
<evidence type="ECO:0000313" key="5">
    <source>
        <dbReference type="Proteomes" id="UP000253741"/>
    </source>
</evidence>
<keyword evidence="1" id="KW-0659">Purine metabolism</keyword>
<dbReference type="PROSITE" id="PS00018">
    <property type="entry name" value="EF_HAND_1"/>
    <property type="match status" value="1"/>
</dbReference>
<dbReference type="OrthoDB" id="4303574at2"/>
<reference evidence="4 5" key="1">
    <citation type="submission" date="2018-07" db="EMBL/GenBank/DDBJ databases">
        <title>Streptomyces species from bats.</title>
        <authorList>
            <person name="Dunlap C."/>
        </authorList>
    </citation>
    <scope>NUCLEOTIDE SEQUENCE [LARGE SCALE GENOMIC DNA]</scope>
    <source>
        <strain evidence="4 5">AC230</strain>
    </source>
</reference>